<dbReference type="EMBL" id="BAAFJT010000006">
    <property type="protein sequence ID" value="GAB0191408.1"/>
    <property type="molecule type" value="Genomic_DNA"/>
</dbReference>
<gene>
    <name evidence="5" type="ORF">GRJ2_001606100</name>
</gene>
<keyword evidence="2" id="KW-0963">Cytoplasm</keyword>
<feature type="compositionally biased region" description="Polar residues" evidence="3">
    <location>
        <begin position="757"/>
        <end position="766"/>
    </location>
</feature>
<organism evidence="5 6">
    <name type="scientific">Grus japonensis</name>
    <name type="common">Japanese crane</name>
    <name type="synonym">Red-crowned crane</name>
    <dbReference type="NCBI Taxonomy" id="30415"/>
    <lineage>
        <taxon>Eukaryota</taxon>
        <taxon>Metazoa</taxon>
        <taxon>Chordata</taxon>
        <taxon>Craniata</taxon>
        <taxon>Vertebrata</taxon>
        <taxon>Euteleostomi</taxon>
        <taxon>Archelosauria</taxon>
        <taxon>Archosauria</taxon>
        <taxon>Dinosauria</taxon>
        <taxon>Saurischia</taxon>
        <taxon>Theropoda</taxon>
        <taxon>Coelurosauria</taxon>
        <taxon>Aves</taxon>
        <taxon>Neognathae</taxon>
        <taxon>Neoaves</taxon>
        <taxon>Gruiformes</taxon>
        <taxon>Gruidae</taxon>
        <taxon>Grus</taxon>
    </lineage>
</organism>
<evidence type="ECO:0000256" key="2">
    <source>
        <dbReference type="ARBA" id="ARBA00022490"/>
    </source>
</evidence>
<feature type="compositionally biased region" description="Polar residues" evidence="3">
    <location>
        <begin position="625"/>
        <end position="636"/>
    </location>
</feature>
<dbReference type="Pfam" id="PF00621">
    <property type="entry name" value="RhoGEF"/>
    <property type="match status" value="1"/>
</dbReference>
<feature type="compositionally biased region" description="Basic and acidic residues" evidence="3">
    <location>
        <begin position="773"/>
        <end position="794"/>
    </location>
</feature>
<dbReference type="SUPFAM" id="SSF48065">
    <property type="entry name" value="DBL homology domain (DH-domain)"/>
    <property type="match status" value="1"/>
</dbReference>
<dbReference type="CDD" id="cd00160">
    <property type="entry name" value="RhoGEF"/>
    <property type="match status" value="1"/>
</dbReference>
<sequence>MINPNSLILSSQESCSSLIIFVALLWTHSNGSMSFLYWGSQSWAQYSRSSTHGDSTHVRALLYATVLEPPCAFAMTYISVDERQEHCRVILSCQNNQLYAQHGLKDFSVSSMHPLKNIDTQIFSGDFHTLDSCHTGKAPLASPVENRMYRSVENLHWATVADSGLYSHCRSLDNEIIFRYGGNSQWTESCVDVPPLQSTSDSLRNLSLHTKQTSRSAQNVLLPPFAKVPQWLFPSAEEKALHKDAKKELKEKLRLHSSKVAEPCKPVRPQAPLPDLMAQEFFECQMCRQYKNGCAVNCCTVLVEHTALRRSLTGRQRLCLAHSIISPEDIKQEAQRRLQLRRQNSSPNLPLQHAGEGREMAKSRTAEALEQYSGETDVRVTLGQSKKGRCKGRLYIPTFEEFKQMRSKEANSSASSSGPAECLNKGLPVNQTLEEENNKKVCPEALGTKAVNEGAVTAEDDDDVFHENHTSTGFSQHPDTWDGFRMSSPEVKDRTDQISSLNRSLVPICSSPIPRSPLQAVAIHRAGQEIFSDEQQKGETRQLNDVLHLAGQSLASEAQSSCCSSLLLEATDLSSYGAKLQKMKDEFIGSALELIKKSCNAETAGKSPSKGRCDLRKADLPPPEDSQQPTAMSMATATWEDKPSNETSSDTPPAGNTPSPSCRRSSSDIVHETTDGAKAQRECRLRPHFSDPMPTDSVKRKQLELKIAAAARQHAQKRRQERDYGPVVAKANLGHGGSFDETRRAPRGSLRSRHHWSNVSSLSTDSGIVGVNDVRDDLDPSEATRTKSADVERADSGIGQMPARKWRNRASETLSSLQAWEAHRPCTDCGERDLPAETDVQNCNQRRADLCEKCRKRRTERKESVLEFVNTEASYGEDLRIIKEEFYLPMQAAGLLSQEQLLGIFSNIQELIDLNENFLEILQEEIDQAFDQGDDDLMTVCIGEIFLEFVNMLPAFQTYCLQQSSSVNMLNALEKEKELLRIFLNVSQNDNTALRRMNLRSFLMAPLQRVTKYPLLLSRIIKATTEYHPDHGSLREAKSRIESHLEHINMKTKQEGNTWTLRSFRQDSKKKREVINIEMRETALKTVGWLREETRFVMEGSLQLAQPPDGQWVKKGSKTLKFQNMQVLLLVNMKRVSESSLESAEPGPVKDAVLVLIRDKNNGKFHLLREPLRLSNCIVSTDPDCDDTFELIEIRREAFVFRDSDRARTHHWFRQIRRYSRELGSWKKRRNALPNIMISTPHTRP</sequence>
<evidence type="ECO:0000256" key="1">
    <source>
        <dbReference type="ARBA" id="ARBA00004496"/>
    </source>
</evidence>
<comment type="subcellular location">
    <subcellularLocation>
        <location evidence="1">Cytoplasm</location>
    </subcellularLocation>
</comment>
<dbReference type="Gene3D" id="1.20.900.10">
    <property type="entry name" value="Dbl homology (DH) domain"/>
    <property type="match status" value="1"/>
</dbReference>
<dbReference type="SMART" id="SM00325">
    <property type="entry name" value="RhoGEF"/>
    <property type="match status" value="1"/>
</dbReference>
<dbReference type="Proteomes" id="UP001623348">
    <property type="component" value="Unassembled WGS sequence"/>
</dbReference>
<feature type="region of interest" description="Disordered" evidence="3">
    <location>
        <begin position="406"/>
        <end position="429"/>
    </location>
</feature>
<evidence type="ECO:0000313" key="5">
    <source>
        <dbReference type="EMBL" id="GAB0191408.1"/>
    </source>
</evidence>
<evidence type="ECO:0000256" key="3">
    <source>
        <dbReference type="SAM" id="MobiDB-lite"/>
    </source>
</evidence>
<dbReference type="PANTHER" id="PTHR46006">
    <property type="entry name" value="RHO GUANINE NUCLEOTIDE EXCHANGE FACTOR AT 64C, ISOFORM A"/>
    <property type="match status" value="1"/>
</dbReference>
<feature type="region of interest" description="Disordered" evidence="3">
    <location>
        <begin position="601"/>
        <end position="680"/>
    </location>
</feature>
<feature type="compositionally biased region" description="Basic and acidic residues" evidence="3">
    <location>
        <begin position="665"/>
        <end position="680"/>
    </location>
</feature>
<keyword evidence="6" id="KW-1185">Reference proteome</keyword>
<proteinExistence type="predicted"/>
<dbReference type="GO" id="GO:0005737">
    <property type="term" value="C:cytoplasm"/>
    <property type="evidence" value="ECO:0007669"/>
    <property type="project" value="UniProtKB-SubCell"/>
</dbReference>
<evidence type="ECO:0000313" key="6">
    <source>
        <dbReference type="Proteomes" id="UP001623348"/>
    </source>
</evidence>
<accession>A0ABC9X133</accession>
<dbReference type="InterPro" id="IPR000219">
    <property type="entry name" value="DH_dom"/>
</dbReference>
<name>A0ABC9X133_GRUJA</name>
<feature type="region of interest" description="Disordered" evidence="3">
    <location>
        <begin position="730"/>
        <end position="794"/>
    </location>
</feature>
<feature type="domain" description="DH" evidence="4">
    <location>
        <begin position="860"/>
        <end position="1051"/>
    </location>
</feature>
<protein>
    <recommendedName>
        <fullName evidence="4">DH domain-containing protein</fullName>
    </recommendedName>
</protein>
<comment type="caution">
    <text evidence="5">The sequence shown here is derived from an EMBL/GenBank/DDBJ whole genome shotgun (WGS) entry which is preliminary data.</text>
</comment>
<dbReference type="InterPro" id="IPR035899">
    <property type="entry name" value="DBL_dom_sf"/>
</dbReference>
<feature type="compositionally biased region" description="Polar residues" evidence="3">
    <location>
        <begin position="645"/>
        <end position="664"/>
    </location>
</feature>
<dbReference type="InterPro" id="IPR051480">
    <property type="entry name" value="Endocytic_GEF_Adapter"/>
</dbReference>
<dbReference type="PANTHER" id="PTHR46006:SF5">
    <property type="entry name" value="DH DOMAIN-CONTAINING PROTEIN"/>
    <property type="match status" value="1"/>
</dbReference>
<evidence type="ECO:0000259" key="4">
    <source>
        <dbReference type="PROSITE" id="PS50010"/>
    </source>
</evidence>
<dbReference type="PROSITE" id="PS50010">
    <property type="entry name" value="DH_2"/>
    <property type="match status" value="1"/>
</dbReference>
<dbReference type="AlphaFoldDB" id="A0ABC9X133"/>
<reference evidence="5 6" key="1">
    <citation type="submission" date="2024-06" db="EMBL/GenBank/DDBJ databases">
        <title>The draft genome of Grus japonensis, version 3.</title>
        <authorList>
            <person name="Nabeshima K."/>
            <person name="Suzuki S."/>
            <person name="Onuma M."/>
        </authorList>
    </citation>
    <scope>NUCLEOTIDE SEQUENCE [LARGE SCALE GENOMIC DNA]</scope>
    <source>
        <strain evidence="5 6">451A</strain>
    </source>
</reference>